<dbReference type="PANTHER" id="PTHR22600:SF57">
    <property type="entry name" value="BETA-N-ACETYLHEXOSAMINIDASE"/>
    <property type="match status" value="1"/>
</dbReference>
<dbReference type="SUPFAM" id="SSF55545">
    <property type="entry name" value="beta-N-acetylhexosaminidase-like domain"/>
    <property type="match status" value="1"/>
</dbReference>
<dbReference type="GO" id="GO:0005975">
    <property type="term" value="P:carbohydrate metabolic process"/>
    <property type="evidence" value="ECO:0007669"/>
    <property type="project" value="InterPro"/>
</dbReference>
<dbReference type="GO" id="GO:0030203">
    <property type="term" value="P:glycosaminoglycan metabolic process"/>
    <property type="evidence" value="ECO:0007669"/>
    <property type="project" value="TreeGrafter"/>
</dbReference>
<protein>
    <recommendedName>
        <fullName evidence="3">beta-N-acetylhexosaminidase</fullName>
        <ecNumber evidence="3">3.2.1.52</ecNumber>
    </recommendedName>
    <alternativeName>
        <fullName evidence="6">Beta-N-acetylhexosaminidase</fullName>
    </alternativeName>
    <alternativeName>
        <fullName evidence="7">N-acetyl-beta-glucosaminidase</fullName>
    </alternativeName>
</protein>
<evidence type="ECO:0000256" key="1">
    <source>
        <dbReference type="ARBA" id="ARBA00001231"/>
    </source>
</evidence>
<dbReference type="GO" id="GO:0004563">
    <property type="term" value="F:beta-N-acetylhexosaminidase activity"/>
    <property type="evidence" value="ECO:0007669"/>
    <property type="project" value="UniProtKB-EC"/>
</dbReference>
<keyword evidence="5" id="KW-0326">Glycosidase</keyword>
<dbReference type="PANTHER" id="PTHR22600">
    <property type="entry name" value="BETA-HEXOSAMINIDASE"/>
    <property type="match status" value="1"/>
</dbReference>
<sequence length="748" mass="82216">MKLTVLTALLAALLATPALAMPTLTPVPAQITQGEGSFALTAKTQIYVPAGDSDARNAAVYLRDHLKTSRKLSVQIVTGEPATGEAAIRFVRASAAGDRESYRLEVTSGSVVVTAGTREGLFYGAVTLWQLATQDAATGTAQVPAVVIADTPRFKWRGFMLDSVRHFQTPAQIKKIIDAMAIHKLNVLQWHLTDDQGWRLEIKAYPKLTQKTAYRQEAGAAGWKDSKPLWYGGYYTQDQVRDIVAYAAARNITVVPEIDVPGHATAIITAYPEFGTEGTRPKQGMSDWGVYPNLLNVEDRTFVFLDTVFNEVMDLFPSPYIHVGGDEAIKPQWQASPAIQAKIRDLGLKDEHELQSWFIQRVGTSLTKRGRRLIGWDEILEGGIASDATVMSWRGVDGAITAARSGHDTVLSPAPMLYFDHRQSPFRDEPPGRGKPTTLRTVYDFNPALDAMTDAERKHVLGLQANLWTEHIRTDERVEIMAFPRLIAVAEVGWSLQSSHDWDDFTRRLPASLHRLDKVGTRYNTVPFEPHMTLSPAPDGRITVALRNGLDLGEIRVDGAVYSAPVTVAEGTVLTTQTFLNGEPLGRERKLSVTRAALETRTSYDLDICEGKLNLALEDDGGERAVMLMDILKPCWIWRGADTSKGFKITAKVANYPFNFQLGNRPGQILFDTPQTRDGELLVRMGDCTSEPVARLPLAKAAKSTGVTVLTGDMPAVAGTNDLCFTFAQGTPPPEWALQEVRLTPALP</sequence>
<keyword evidence="4 12" id="KW-0378">Hydrolase</keyword>
<evidence type="ECO:0000259" key="11">
    <source>
        <dbReference type="Pfam" id="PF02838"/>
    </source>
</evidence>
<dbReference type="eggNOG" id="COG3525">
    <property type="taxonomic scope" value="Bacteria"/>
</dbReference>
<dbReference type="GO" id="GO:0016020">
    <property type="term" value="C:membrane"/>
    <property type="evidence" value="ECO:0007669"/>
    <property type="project" value="TreeGrafter"/>
</dbReference>
<evidence type="ECO:0000256" key="3">
    <source>
        <dbReference type="ARBA" id="ARBA00012663"/>
    </source>
</evidence>
<comment type="similarity">
    <text evidence="2">Belongs to the glycosyl hydrolase 20 family.</text>
</comment>
<dbReference type="Pfam" id="PF02838">
    <property type="entry name" value="Glyco_hydro_20b"/>
    <property type="match status" value="1"/>
</dbReference>
<feature type="domain" description="Glycoside hydrolase family 20 catalytic" evidence="10">
    <location>
        <begin position="154"/>
        <end position="495"/>
    </location>
</feature>
<evidence type="ECO:0000256" key="6">
    <source>
        <dbReference type="ARBA" id="ARBA00030512"/>
    </source>
</evidence>
<keyword evidence="13" id="KW-1185">Reference proteome</keyword>
<dbReference type="Gene3D" id="3.30.379.10">
    <property type="entry name" value="Chitobiase/beta-hexosaminidase domain 2-like"/>
    <property type="match status" value="1"/>
</dbReference>
<dbReference type="OrthoDB" id="9763537at2"/>
<dbReference type="HOGENOM" id="CLU_007082_1_1_5"/>
<evidence type="ECO:0000313" key="12">
    <source>
        <dbReference type="EMBL" id="EGF93470.1"/>
    </source>
</evidence>
<dbReference type="Proteomes" id="UP000006512">
    <property type="component" value="Unassembled WGS sequence"/>
</dbReference>
<dbReference type="AlphaFoldDB" id="F4QL95"/>
<dbReference type="EC" id="3.2.1.52" evidence="3"/>
<evidence type="ECO:0000256" key="9">
    <source>
        <dbReference type="SAM" id="SignalP"/>
    </source>
</evidence>
<feature type="domain" description="Beta-hexosaminidase bacterial type N-terminal" evidence="11">
    <location>
        <begin position="22"/>
        <end position="150"/>
    </location>
</feature>
<dbReference type="SUPFAM" id="SSF51445">
    <property type="entry name" value="(Trans)glycosidases"/>
    <property type="match status" value="1"/>
</dbReference>
<evidence type="ECO:0000259" key="10">
    <source>
        <dbReference type="Pfam" id="PF00728"/>
    </source>
</evidence>
<keyword evidence="9" id="KW-0732">Signal</keyword>
<name>F4QL95_9CAUL</name>
<evidence type="ECO:0000256" key="4">
    <source>
        <dbReference type="ARBA" id="ARBA00022801"/>
    </source>
</evidence>
<evidence type="ECO:0000256" key="5">
    <source>
        <dbReference type="ARBA" id="ARBA00023295"/>
    </source>
</evidence>
<evidence type="ECO:0000256" key="7">
    <source>
        <dbReference type="ARBA" id="ARBA00033000"/>
    </source>
</evidence>
<proteinExistence type="inferred from homology"/>
<evidence type="ECO:0000313" key="13">
    <source>
        <dbReference type="Proteomes" id="UP000006512"/>
    </source>
</evidence>
<reference evidence="13" key="1">
    <citation type="submission" date="2011-03" db="EMBL/GenBank/DDBJ databases">
        <title>Draft genome sequence of Brevundimonas diminuta.</title>
        <authorList>
            <person name="Brown P.J.B."/>
            <person name="Buechlein A."/>
            <person name="Hemmerich C."/>
            <person name="Brun Y.V."/>
        </authorList>
    </citation>
    <scope>NUCLEOTIDE SEQUENCE [LARGE SCALE GENOMIC DNA]</scope>
    <source>
        <strain evidence="13">C19</strain>
    </source>
</reference>
<dbReference type="Gene3D" id="3.20.20.80">
    <property type="entry name" value="Glycosidases"/>
    <property type="match status" value="1"/>
</dbReference>
<feature type="signal peptide" evidence="9">
    <location>
        <begin position="1"/>
        <end position="20"/>
    </location>
</feature>
<comment type="catalytic activity">
    <reaction evidence="1">
        <text>Hydrolysis of terminal non-reducing N-acetyl-D-hexosamine residues in N-acetyl-beta-D-hexosaminides.</text>
        <dbReference type="EC" id="3.2.1.52"/>
    </reaction>
</comment>
<dbReference type="InterPro" id="IPR029018">
    <property type="entry name" value="Hex-like_dom2"/>
</dbReference>
<evidence type="ECO:0000256" key="2">
    <source>
        <dbReference type="ARBA" id="ARBA00006285"/>
    </source>
</evidence>
<dbReference type="CDD" id="cd06563">
    <property type="entry name" value="GH20_chitobiase-like"/>
    <property type="match status" value="1"/>
</dbReference>
<evidence type="ECO:0000256" key="8">
    <source>
        <dbReference type="PIRSR" id="PIRSR625705-1"/>
    </source>
</evidence>
<dbReference type="PRINTS" id="PR00738">
    <property type="entry name" value="GLHYDRLASE20"/>
</dbReference>
<feature type="active site" description="Proton donor" evidence="8">
    <location>
        <position position="327"/>
    </location>
</feature>
<dbReference type="STRING" id="715226.ABI_19100"/>
<dbReference type="InterPro" id="IPR015882">
    <property type="entry name" value="HEX_bac_N"/>
</dbReference>
<dbReference type="EMBL" id="GL883077">
    <property type="protein sequence ID" value="EGF93470.1"/>
    <property type="molecule type" value="Genomic_DNA"/>
</dbReference>
<dbReference type="InterPro" id="IPR015883">
    <property type="entry name" value="Glyco_hydro_20_cat"/>
</dbReference>
<dbReference type="InterPro" id="IPR025705">
    <property type="entry name" value="Beta_hexosaminidase_sua/sub"/>
</dbReference>
<dbReference type="RefSeq" id="WP_006272667.1">
    <property type="nucleotide sequence ID" value="NZ_GL883077.1"/>
</dbReference>
<dbReference type="Pfam" id="PF00728">
    <property type="entry name" value="Glyco_hydro_20"/>
    <property type="match status" value="1"/>
</dbReference>
<feature type="chain" id="PRO_5003316651" description="beta-N-acetylhexosaminidase" evidence="9">
    <location>
        <begin position="21"/>
        <end position="748"/>
    </location>
</feature>
<accession>F4QL95</accession>
<dbReference type="InterPro" id="IPR017853">
    <property type="entry name" value="GH"/>
</dbReference>
<organism evidence="12 13">
    <name type="scientific">Asticcacaulis biprosthecium C19</name>
    <dbReference type="NCBI Taxonomy" id="715226"/>
    <lineage>
        <taxon>Bacteria</taxon>
        <taxon>Pseudomonadati</taxon>
        <taxon>Pseudomonadota</taxon>
        <taxon>Alphaproteobacteria</taxon>
        <taxon>Caulobacterales</taxon>
        <taxon>Caulobacteraceae</taxon>
        <taxon>Asticcacaulis</taxon>
    </lineage>
</organism>
<gene>
    <name evidence="12" type="ORF">ABI_19100</name>
</gene>